<feature type="region of interest" description="Disordered" evidence="2">
    <location>
        <begin position="270"/>
        <end position="291"/>
    </location>
</feature>
<dbReference type="InParanoid" id="A0A165J299"/>
<evidence type="ECO:0000256" key="2">
    <source>
        <dbReference type="SAM" id="MobiDB-lite"/>
    </source>
</evidence>
<feature type="region of interest" description="Disordered" evidence="2">
    <location>
        <begin position="1"/>
        <end position="89"/>
    </location>
</feature>
<evidence type="ECO:0000256" key="1">
    <source>
        <dbReference type="SAM" id="Coils"/>
    </source>
</evidence>
<protein>
    <submittedName>
        <fullName evidence="3">Uncharacterized protein</fullName>
    </submittedName>
</protein>
<feature type="coiled-coil region" evidence="1">
    <location>
        <begin position="193"/>
        <end position="220"/>
    </location>
</feature>
<proteinExistence type="predicted"/>
<feature type="compositionally biased region" description="Polar residues" evidence="2">
    <location>
        <begin position="61"/>
        <end position="78"/>
    </location>
</feature>
<dbReference type="EMBL" id="KV407455">
    <property type="protein sequence ID" value="KZF25636.1"/>
    <property type="molecule type" value="Genomic_DNA"/>
</dbReference>
<organism evidence="3 4">
    <name type="scientific">Xylona heveae (strain CBS 132557 / TC161)</name>
    <dbReference type="NCBI Taxonomy" id="1328760"/>
    <lineage>
        <taxon>Eukaryota</taxon>
        <taxon>Fungi</taxon>
        <taxon>Dikarya</taxon>
        <taxon>Ascomycota</taxon>
        <taxon>Pezizomycotina</taxon>
        <taxon>Xylonomycetes</taxon>
        <taxon>Xylonales</taxon>
        <taxon>Xylonaceae</taxon>
        <taxon>Xylona</taxon>
    </lineage>
</organism>
<dbReference type="AlphaFoldDB" id="A0A165J299"/>
<feature type="compositionally biased region" description="Low complexity" evidence="2">
    <location>
        <begin position="16"/>
        <end position="25"/>
    </location>
</feature>
<dbReference type="RefSeq" id="XP_018191191.1">
    <property type="nucleotide sequence ID" value="XM_018334123.1"/>
</dbReference>
<keyword evidence="1" id="KW-0175">Coiled coil</keyword>
<dbReference type="Proteomes" id="UP000076632">
    <property type="component" value="Unassembled WGS sequence"/>
</dbReference>
<evidence type="ECO:0000313" key="3">
    <source>
        <dbReference type="EMBL" id="KZF25636.1"/>
    </source>
</evidence>
<evidence type="ECO:0000313" key="4">
    <source>
        <dbReference type="Proteomes" id="UP000076632"/>
    </source>
</evidence>
<dbReference type="GeneID" id="28899260"/>
<feature type="compositionally biased region" description="Basic residues" evidence="2">
    <location>
        <begin position="1"/>
        <end position="15"/>
    </location>
</feature>
<gene>
    <name evidence="3" type="ORF">L228DRAFT_259031</name>
</gene>
<keyword evidence="4" id="KW-1185">Reference proteome</keyword>
<name>A0A165J299_XYLHT</name>
<feature type="compositionally biased region" description="Polar residues" evidence="2">
    <location>
        <begin position="26"/>
        <end position="51"/>
    </location>
</feature>
<reference evidence="3 4" key="1">
    <citation type="journal article" date="2016" name="Fungal Biol.">
        <title>The genome of Xylona heveae provides a window into fungal endophytism.</title>
        <authorList>
            <person name="Gazis R."/>
            <person name="Kuo A."/>
            <person name="Riley R."/>
            <person name="LaButti K."/>
            <person name="Lipzen A."/>
            <person name="Lin J."/>
            <person name="Amirebrahimi M."/>
            <person name="Hesse C.N."/>
            <person name="Spatafora J.W."/>
            <person name="Henrissat B."/>
            <person name="Hainaut M."/>
            <person name="Grigoriev I.V."/>
            <person name="Hibbett D.S."/>
        </authorList>
    </citation>
    <scope>NUCLEOTIDE SEQUENCE [LARGE SCALE GENOMIC DNA]</scope>
    <source>
        <strain evidence="3 4">TC161</strain>
    </source>
</reference>
<accession>A0A165J299</accession>
<sequence length="291" mass="33067">MVTRNERRRRARARAARAQAAEAQESIGTTQAQDQVATPATEAGLSSVQSDSELEAPKGEMTNSTAEKSQPESPSSGDRAQLIGHRQGEGSTEAIGLDVVEQIRRRQPEYFLRVRVKKLYENLPVRYHAHVERMIRAHLRWERAILYGVRRFIKDSGLRFSRIGAEVAELERLDGSIQRHKFAWFIFTNCDDYKQIMESIEEQERKKNELNSSAIEADAEAVAGVQVTMEFFPVNFHQMDDVLNGFLDDVEMHSQQFNIDMDVGQRVVELDEDEESSDGPVTVPDELQSDN</sequence>